<dbReference type="Pfam" id="PF00392">
    <property type="entry name" value="GntR"/>
    <property type="match status" value="1"/>
</dbReference>
<dbReference type="SUPFAM" id="SSF48008">
    <property type="entry name" value="GntR ligand-binding domain-like"/>
    <property type="match status" value="1"/>
</dbReference>
<proteinExistence type="predicted"/>
<dbReference type="InterPro" id="IPR008920">
    <property type="entry name" value="TF_FadR/GntR_C"/>
</dbReference>
<dbReference type="OrthoDB" id="5296437at2"/>
<dbReference type="InterPro" id="IPR036390">
    <property type="entry name" value="WH_DNA-bd_sf"/>
</dbReference>
<evidence type="ECO:0000259" key="4">
    <source>
        <dbReference type="PROSITE" id="PS50949"/>
    </source>
</evidence>
<dbReference type="InterPro" id="IPR011711">
    <property type="entry name" value="GntR_C"/>
</dbReference>
<gene>
    <name evidence="5" type="ORF">CKA81_04815</name>
</gene>
<sequence length="285" mass="31750">MDLPVIPVMDIPRVLRYRSGQYRINPFYVHGTVSMENASLIRAPDRARGYMHIAEALREEIHKMNVPIGGRLPSERELTQILKVSRPSLREALIVLELQGEIEIRVGSGIYLKRAAALDDTAQSAPGALDAGLDASVMGHSPKDVSQLRYFLEGGVAAHAARFISREQLKELGATISAMRKALDAKDRSSDQPLADADRQFHVVLSSVCGNRLLTQTLEELFDQRYTPIGGSMHRLFDNHLVWGEAIQEHQDIYDAVADRDPLQAQAAMYRHLNRAHARLMAVIG</sequence>
<dbReference type="SMART" id="SM00345">
    <property type="entry name" value="HTH_GNTR"/>
    <property type="match status" value="1"/>
</dbReference>
<keyword evidence="1" id="KW-0805">Transcription regulation</keyword>
<dbReference type="GO" id="GO:0003700">
    <property type="term" value="F:DNA-binding transcription factor activity"/>
    <property type="evidence" value="ECO:0007669"/>
    <property type="project" value="InterPro"/>
</dbReference>
<dbReference type="EMBL" id="CP022987">
    <property type="protein sequence ID" value="QAA93232.1"/>
    <property type="molecule type" value="Genomic_DNA"/>
</dbReference>
<dbReference type="PROSITE" id="PS50949">
    <property type="entry name" value="HTH_GNTR"/>
    <property type="match status" value="1"/>
</dbReference>
<keyword evidence="6" id="KW-1185">Reference proteome</keyword>
<evidence type="ECO:0000256" key="1">
    <source>
        <dbReference type="ARBA" id="ARBA00023015"/>
    </source>
</evidence>
<protein>
    <recommendedName>
        <fullName evidence="4">HTH gntR-type domain-containing protein</fullName>
    </recommendedName>
</protein>
<evidence type="ECO:0000313" key="5">
    <source>
        <dbReference type="EMBL" id="QAA93232.1"/>
    </source>
</evidence>
<dbReference type="CDD" id="cd07377">
    <property type="entry name" value="WHTH_GntR"/>
    <property type="match status" value="1"/>
</dbReference>
<dbReference type="KEGG" id="pus:CKA81_04815"/>
<reference evidence="5 6" key="1">
    <citation type="submission" date="2017-08" db="EMBL/GenBank/DDBJ databases">
        <authorList>
            <person name="Park S.-J."/>
            <person name="Kim H."/>
        </authorList>
    </citation>
    <scope>NUCLEOTIDE SEQUENCE [LARGE SCALE GENOMIC DNA]</scope>
    <source>
        <strain evidence="6">ye3</strain>
    </source>
</reference>
<accession>A0A410GA90</accession>
<dbReference type="SUPFAM" id="SSF46785">
    <property type="entry name" value="Winged helix' DNA-binding domain"/>
    <property type="match status" value="1"/>
</dbReference>
<evidence type="ECO:0000256" key="2">
    <source>
        <dbReference type="ARBA" id="ARBA00023125"/>
    </source>
</evidence>
<organism evidence="5 6">
    <name type="scientific">Pollutimonas thiosulfatoxidans</name>
    <dbReference type="NCBI Taxonomy" id="2028345"/>
    <lineage>
        <taxon>Bacteria</taxon>
        <taxon>Pseudomonadati</taxon>
        <taxon>Pseudomonadota</taxon>
        <taxon>Betaproteobacteria</taxon>
        <taxon>Burkholderiales</taxon>
        <taxon>Alcaligenaceae</taxon>
        <taxon>Pollutimonas</taxon>
    </lineage>
</organism>
<dbReference type="Proteomes" id="UP000283474">
    <property type="component" value="Chromosome"/>
</dbReference>
<dbReference type="Gene3D" id="1.20.120.530">
    <property type="entry name" value="GntR ligand-binding domain-like"/>
    <property type="match status" value="1"/>
</dbReference>
<dbReference type="Pfam" id="PF07729">
    <property type="entry name" value="FCD"/>
    <property type="match status" value="1"/>
</dbReference>
<feature type="domain" description="HTH gntR-type" evidence="4">
    <location>
        <begin position="47"/>
        <end position="115"/>
    </location>
</feature>
<dbReference type="InterPro" id="IPR000524">
    <property type="entry name" value="Tscrpt_reg_HTH_GntR"/>
</dbReference>
<dbReference type="PANTHER" id="PTHR43537">
    <property type="entry name" value="TRANSCRIPTIONAL REGULATOR, GNTR FAMILY"/>
    <property type="match status" value="1"/>
</dbReference>
<evidence type="ECO:0000313" key="6">
    <source>
        <dbReference type="Proteomes" id="UP000283474"/>
    </source>
</evidence>
<dbReference type="PRINTS" id="PR00035">
    <property type="entry name" value="HTHGNTR"/>
</dbReference>
<keyword evidence="2" id="KW-0238">DNA-binding</keyword>
<dbReference type="GO" id="GO:0003677">
    <property type="term" value="F:DNA binding"/>
    <property type="evidence" value="ECO:0007669"/>
    <property type="project" value="UniProtKB-KW"/>
</dbReference>
<name>A0A410GA90_9BURK</name>
<dbReference type="PANTHER" id="PTHR43537:SF5">
    <property type="entry name" value="UXU OPERON TRANSCRIPTIONAL REGULATOR"/>
    <property type="match status" value="1"/>
</dbReference>
<dbReference type="Gene3D" id="1.10.10.10">
    <property type="entry name" value="Winged helix-like DNA-binding domain superfamily/Winged helix DNA-binding domain"/>
    <property type="match status" value="1"/>
</dbReference>
<evidence type="ECO:0000256" key="3">
    <source>
        <dbReference type="ARBA" id="ARBA00023163"/>
    </source>
</evidence>
<keyword evidence="3" id="KW-0804">Transcription</keyword>
<dbReference type="SMART" id="SM00895">
    <property type="entry name" value="FCD"/>
    <property type="match status" value="1"/>
</dbReference>
<dbReference type="AlphaFoldDB" id="A0A410GA90"/>
<dbReference type="InterPro" id="IPR036388">
    <property type="entry name" value="WH-like_DNA-bd_sf"/>
</dbReference>